<feature type="region of interest" description="Disordered" evidence="1">
    <location>
        <begin position="118"/>
        <end position="164"/>
    </location>
</feature>
<evidence type="ECO:0000256" key="2">
    <source>
        <dbReference type="SAM" id="SignalP"/>
    </source>
</evidence>
<evidence type="ECO:0000256" key="1">
    <source>
        <dbReference type="SAM" id="MobiDB-lite"/>
    </source>
</evidence>
<dbReference type="Gene3D" id="2.30.30.40">
    <property type="entry name" value="SH3 Domains"/>
    <property type="match status" value="1"/>
</dbReference>
<sequence>MNYNTQKFQLLGFTVVFSLASAIIPKTVDAAEVQSSPNSNSYRIAQITDNNCRRVDVNTNLNVRRQPGGIVIGVLRDNENVAIIGETDKGWVRINDPIDGYVYATYLNYCSQDQAQAINSPQTQPTQRQPMENRQPMPPQNMQTMQTRQPMPREEGENITTVPGSNCRRILAPNVAVRSVPKGNIVGTLQENENVYIANEGYNGWVPIERPMSGYVSSSNLGYCQGTNSGQMVR</sequence>
<dbReference type="InterPro" id="IPR003646">
    <property type="entry name" value="SH3-like_bac-type"/>
</dbReference>
<feature type="domain" description="SH3b" evidence="3">
    <location>
        <begin position="60"/>
        <end position="107"/>
    </location>
</feature>
<name>B7K9Q3_GLOC7</name>
<dbReference type="HOGENOM" id="CLU_082705_0_0_3"/>
<dbReference type="AlphaFoldDB" id="B7K9Q3"/>
<dbReference type="OrthoDB" id="574458at2"/>
<reference evidence="5" key="1">
    <citation type="journal article" date="2011" name="MBio">
        <title>Novel metabolic attributes of the genus Cyanothece, comprising a group of unicellular nitrogen-fixing Cyanobacteria.</title>
        <authorList>
            <person name="Bandyopadhyay A."/>
            <person name="Elvitigala T."/>
            <person name="Welsh E."/>
            <person name="Stockel J."/>
            <person name="Liberton M."/>
            <person name="Min H."/>
            <person name="Sherman L.A."/>
            <person name="Pakrasi H.B."/>
        </authorList>
    </citation>
    <scope>NUCLEOTIDE SEQUENCE [LARGE SCALE GENOMIC DNA]</scope>
    <source>
        <strain evidence="5">PCC 7424</strain>
    </source>
</reference>
<gene>
    <name evidence="4" type="ordered locus">PCC7424_1582</name>
</gene>
<dbReference type="KEGG" id="cyc:PCC7424_1582"/>
<proteinExistence type="predicted"/>
<dbReference type="EMBL" id="CP001291">
    <property type="protein sequence ID" value="ACK70021.1"/>
    <property type="molecule type" value="Genomic_DNA"/>
</dbReference>
<dbReference type="eggNOG" id="COG3103">
    <property type="taxonomic scope" value="Bacteria"/>
</dbReference>
<feature type="chain" id="PRO_5002858847" evidence="2">
    <location>
        <begin position="31"/>
        <end position="234"/>
    </location>
</feature>
<evidence type="ECO:0000313" key="5">
    <source>
        <dbReference type="Proteomes" id="UP000002384"/>
    </source>
</evidence>
<keyword evidence="2" id="KW-0732">Signal</keyword>
<feature type="compositionally biased region" description="Low complexity" evidence="1">
    <location>
        <begin position="127"/>
        <end position="150"/>
    </location>
</feature>
<accession>B7K9Q3</accession>
<evidence type="ECO:0000259" key="3">
    <source>
        <dbReference type="Pfam" id="PF08239"/>
    </source>
</evidence>
<dbReference type="Proteomes" id="UP000002384">
    <property type="component" value="Chromosome"/>
</dbReference>
<evidence type="ECO:0000313" key="4">
    <source>
        <dbReference type="EMBL" id="ACK70021.1"/>
    </source>
</evidence>
<dbReference type="RefSeq" id="WP_012598965.1">
    <property type="nucleotide sequence ID" value="NC_011729.1"/>
</dbReference>
<dbReference type="Pfam" id="PF08239">
    <property type="entry name" value="SH3_3"/>
    <property type="match status" value="1"/>
</dbReference>
<organism evidence="4 5">
    <name type="scientific">Gloeothece citriformis (strain PCC 7424)</name>
    <name type="common">Cyanothece sp. (strain PCC 7424)</name>
    <dbReference type="NCBI Taxonomy" id="65393"/>
    <lineage>
        <taxon>Bacteria</taxon>
        <taxon>Bacillati</taxon>
        <taxon>Cyanobacteriota</taxon>
        <taxon>Cyanophyceae</taxon>
        <taxon>Oscillatoriophycideae</taxon>
        <taxon>Chroococcales</taxon>
        <taxon>Aphanothecaceae</taxon>
        <taxon>Gloeothece</taxon>
        <taxon>Gloeothece citriformis</taxon>
    </lineage>
</organism>
<protein>
    <submittedName>
        <fullName evidence="4">SH3 type 3 domain protein</fullName>
    </submittedName>
</protein>
<feature type="signal peptide" evidence="2">
    <location>
        <begin position="1"/>
        <end position="30"/>
    </location>
</feature>
<keyword evidence="5" id="KW-1185">Reference proteome</keyword>